<evidence type="ECO:0000259" key="1">
    <source>
        <dbReference type="Pfam" id="PF00149"/>
    </source>
</evidence>
<accession>A0A917YZF1</accession>
<reference evidence="2" key="2">
    <citation type="submission" date="2020-09" db="EMBL/GenBank/DDBJ databases">
        <authorList>
            <person name="Sun Q."/>
            <person name="Zhou Y."/>
        </authorList>
    </citation>
    <scope>NUCLEOTIDE SEQUENCE</scope>
    <source>
        <strain evidence="2">CGMCC 1.7086</strain>
    </source>
</reference>
<dbReference type="GO" id="GO:0008803">
    <property type="term" value="F:bis(5'-nucleosyl)-tetraphosphatase (symmetrical) activity"/>
    <property type="evidence" value="ECO:0007669"/>
    <property type="project" value="TreeGrafter"/>
</dbReference>
<dbReference type="InterPro" id="IPR004843">
    <property type="entry name" value="Calcineurin-like_PHP"/>
</dbReference>
<dbReference type="EMBL" id="BMLS01000003">
    <property type="protein sequence ID" value="GGO70042.1"/>
    <property type="molecule type" value="Genomic_DNA"/>
</dbReference>
<dbReference type="Pfam" id="PF00149">
    <property type="entry name" value="Metallophos"/>
    <property type="match status" value="1"/>
</dbReference>
<dbReference type="GO" id="GO:0005737">
    <property type="term" value="C:cytoplasm"/>
    <property type="evidence" value="ECO:0007669"/>
    <property type="project" value="TreeGrafter"/>
</dbReference>
<name>A0A917YZF1_9ALTE</name>
<proteinExistence type="predicted"/>
<comment type="caution">
    <text evidence="2">The sequence shown here is derived from an EMBL/GenBank/DDBJ whole genome shotgun (WGS) entry which is preliminary data.</text>
</comment>
<sequence>MTDHSGKHPKGSHNAGAAMNQKELANILSGFERLRCLNANWRGKDYFVGDIGGQYTGLKRALHKTQFDPRRDRLFCTGNLIDPGTESPKVLTLLEQPWFFTVLGVHELMMLDALKRGHYLHWYMAGGQWAFNQDLTLARDLTDAIPLLHSLPIAFLIEQRKYPPIGLISKSPPQDFTKEGLASASLMQLLDCLIKTDVPNKKRCNYHQLDAVILGGEPARKSWAKGNIAGINLGASFLPQRGSLVLFKRKKVRKTIDHQVSFQSL</sequence>
<organism evidence="2 3">
    <name type="scientific">Bowmanella pacifica</name>
    <dbReference type="NCBI Taxonomy" id="502051"/>
    <lineage>
        <taxon>Bacteria</taxon>
        <taxon>Pseudomonadati</taxon>
        <taxon>Pseudomonadota</taxon>
        <taxon>Gammaproteobacteria</taxon>
        <taxon>Alteromonadales</taxon>
        <taxon>Alteromonadaceae</taxon>
        <taxon>Bowmanella</taxon>
    </lineage>
</organism>
<feature type="domain" description="Calcineurin-like phosphoesterase" evidence="1">
    <location>
        <begin position="47"/>
        <end position="151"/>
    </location>
</feature>
<evidence type="ECO:0000313" key="2">
    <source>
        <dbReference type="EMBL" id="GGO70042.1"/>
    </source>
</evidence>
<dbReference type="PANTHER" id="PTHR42850">
    <property type="entry name" value="METALLOPHOSPHOESTERASE"/>
    <property type="match status" value="1"/>
</dbReference>
<dbReference type="InterPro" id="IPR029052">
    <property type="entry name" value="Metallo-depent_PP-like"/>
</dbReference>
<dbReference type="GO" id="GO:0110154">
    <property type="term" value="P:RNA decapping"/>
    <property type="evidence" value="ECO:0007669"/>
    <property type="project" value="TreeGrafter"/>
</dbReference>
<dbReference type="RefSeq" id="WP_188694866.1">
    <property type="nucleotide sequence ID" value="NZ_BMLS01000003.1"/>
</dbReference>
<dbReference type="Gene3D" id="3.60.21.10">
    <property type="match status" value="1"/>
</dbReference>
<keyword evidence="3" id="KW-1185">Reference proteome</keyword>
<dbReference type="InterPro" id="IPR050126">
    <property type="entry name" value="Ap4A_hydrolase"/>
</dbReference>
<evidence type="ECO:0000313" key="3">
    <source>
        <dbReference type="Proteomes" id="UP000606935"/>
    </source>
</evidence>
<dbReference type="Proteomes" id="UP000606935">
    <property type="component" value="Unassembled WGS sequence"/>
</dbReference>
<reference evidence="2" key="1">
    <citation type="journal article" date="2014" name="Int. J. Syst. Evol. Microbiol.">
        <title>Complete genome sequence of Corynebacterium casei LMG S-19264T (=DSM 44701T), isolated from a smear-ripened cheese.</title>
        <authorList>
            <consortium name="US DOE Joint Genome Institute (JGI-PGF)"/>
            <person name="Walter F."/>
            <person name="Albersmeier A."/>
            <person name="Kalinowski J."/>
            <person name="Ruckert C."/>
        </authorList>
    </citation>
    <scope>NUCLEOTIDE SEQUENCE</scope>
    <source>
        <strain evidence="2">CGMCC 1.7086</strain>
    </source>
</reference>
<dbReference type="SUPFAM" id="SSF56300">
    <property type="entry name" value="Metallo-dependent phosphatases"/>
    <property type="match status" value="1"/>
</dbReference>
<dbReference type="GO" id="GO:0016791">
    <property type="term" value="F:phosphatase activity"/>
    <property type="evidence" value="ECO:0007669"/>
    <property type="project" value="TreeGrafter"/>
</dbReference>
<gene>
    <name evidence="2" type="ORF">GCM10010982_22610</name>
</gene>
<dbReference type="PANTHER" id="PTHR42850:SF11">
    <property type="entry name" value="BIS(5'-NUCLEOSYL)-TETRAPHOSPHATASE [SYMMETRICAL]"/>
    <property type="match status" value="1"/>
</dbReference>
<dbReference type="AlphaFoldDB" id="A0A917YZF1"/>
<protein>
    <recommendedName>
        <fullName evidence="1">Calcineurin-like phosphoesterase domain-containing protein</fullName>
    </recommendedName>
</protein>